<dbReference type="Gene3D" id="2.20.230.10">
    <property type="entry name" value="Resuscitation-promoting factor rpfb"/>
    <property type="match status" value="1"/>
</dbReference>
<feature type="region of interest" description="Disordered" evidence="4">
    <location>
        <begin position="288"/>
        <end position="326"/>
    </location>
</feature>
<reference evidence="7 8" key="1">
    <citation type="journal article" date="2019" name="Int. J. Syst. Evol. Microbiol.">
        <title>The Global Catalogue of Microorganisms (GCM) 10K type strain sequencing project: providing services to taxonomists for standard genome sequencing and annotation.</title>
        <authorList>
            <consortium name="The Broad Institute Genomics Platform"/>
            <consortium name="The Broad Institute Genome Sequencing Center for Infectious Disease"/>
            <person name="Wu L."/>
            <person name="Ma J."/>
        </authorList>
    </citation>
    <scope>NUCLEOTIDE SEQUENCE [LARGE SCALE GENOMIC DNA]</scope>
    <source>
        <strain evidence="7 8">JCM 14917</strain>
    </source>
</reference>
<dbReference type="Pfam" id="PF03990">
    <property type="entry name" value="DUF348"/>
    <property type="match status" value="3"/>
</dbReference>
<feature type="compositionally biased region" description="Low complexity" evidence="4">
    <location>
        <begin position="315"/>
        <end position="326"/>
    </location>
</feature>
<keyword evidence="3" id="KW-0378">Hydrolase</keyword>
<dbReference type="InterPro" id="IPR023346">
    <property type="entry name" value="Lysozyme-like_dom_sf"/>
</dbReference>
<evidence type="ECO:0000256" key="4">
    <source>
        <dbReference type="SAM" id="MobiDB-lite"/>
    </source>
</evidence>
<dbReference type="Pfam" id="PF07501">
    <property type="entry name" value="G5"/>
    <property type="match status" value="1"/>
</dbReference>
<comment type="caution">
    <text evidence="7">The sequence shown here is derived from an EMBL/GenBank/DDBJ whole genome shotgun (WGS) entry which is preliminary data.</text>
</comment>
<organism evidence="7 8">
    <name type="scientific">Arthrobacter parietis</name>
    <dbReference type="NCBI Taxonomy" id="271434"/>
    <lineage>
        <taxon>Bacteria</taxon>
        <taxon>Bacillati</taxon>
        <taxon>Actinomycetota</taxon>
        <taxon>Actinomycetes</taxon>
        <taxon>Micrococcales</taxon>
        <taxon>Micrococcaceae</taxon>
        <taxon>Arthrobacter</taxon>
    </lineage>
</organism>
<dbReference type="InterPro" id="IPR011098">
    <property type="entry name" value="G5_dom"/>
</dbReference>
<dbReference type="EMBL" id="BAAAON010000003">
    <property type="protein sequence ID" value="GAA2176703.1"/>
    <property type="molecule type" value="Genomic_DNA"/>
</dbReference>
<dbReference type="PANTHER" id="PTHR39160">
    <property type="entry name" value="CELL WALL-BINDING PROTEIN YOCH"/>
    <property type="match status" value="1"/>
</dbReference>
<evidence type="ECO:0000313" key="8">
    <source>
        <dbReference type="Proteomes" id="UP001500974"/>
    </source>
</evidence>
<keyword evidence="5" id="KW-1133">Transmembrane helix</keyword>
<dbReference type="SUPFAM" id="SSF53955">
    <property type="entry name" value="Lysozyme-like"/>
    <property type="match status" value="1"/>
</dbReference>
<dbReference type="PROSITE" id="PS51109">
    <property type="entry name" value="G5"/>
    <property type="match status" value="1"/>
</dbReference>
<name>A0ABN3AZ68_9MICC</name>
<evidence type="ECO:0000313" key="7">
    <source>
        <dbReference type="EMBL" id="GAA2176703.1"/>
    </source>
</evidence>
<dbReference type="RefSeq" id="WP_346028439.1">
    <property type="nucleotide sequence ID" value="NZ_BAAAON010000003.1"/>
</dbReference>
<feature type="domain" description="G5" evidence="6">
    <location>
        <begin position="212"/>
        <end position="293"/>
    </location>
</feature>
<sequence length="418" mass="43754">MWDVVAKRVAKRVARRNAKAWAVLTGQGVVMLSLVVGLVAFVGNGKSVQVVVDGQAQTVQTFGGTVAEVLRTAEVTVTANDDVYPALATPVDDGAAIQVNKATAVDVRLNGAETIVHTTGETVGELVNDLGVASDSDISAPAETRLVTLSSTLSISTPKNVTLAVDGKSTRIETTMNTVADLLAEAKVTLGKEDRVSVPVNSSLVTGMGLKVTRVETGKKITETETIDFTSTEKETEELLVGEREVVQAGVAGERTRVFTVTVIDGKESKRENVSDKVTREPVEEIIAVGTREEEPEPTPEPEEDKAPEAEVEAAAEAAAPAEIETPAHAPAAVVSGGAAWDALAECESGGNWSINTGNGYYGGLQFSQSSWLGAGGGQYAPLPHQASRAEQIATAEVLKQNGGWGHWPSCSSKLGLR</sequence>
<dbReference type="Gene3D" id="1.10.530.10">
    <property type="match status" value="1"/>
</dbReference>
<dbReference type="PANTHER" id="PTHR39160:SF4">
    <property type="entry name" value="RESUSCITATION-PROMOTING FACTOR RPFB"/>
    <property type="match status" value="1"/>
</dbReference>
<feature type="transmembrane region" description="Helical" evidence="5">
    <location>
        <begin position="21"/>
        <end position="42"/>
    </location>
</feature>
<evidence type="ECO:0000256" key="2">
    <source>
        <dbReference type="ARBA" id="ARBA00022729"/>
    </source>
</evidence>
<evidence type="ECO:0000256" key="3">
    <source>
        <dbReference type="ARBA" id="ARBA00022801"/>
    </source>
</evidence>
<dbReference type="SMART" id="SM01208">
    <property type="entry name" value="G5"/>
    <property type="match status" value="1"/>
</dbReference>
<accession>A0ABN3AZ68</accession>
<dbReference type="InterPro" id="IPR007137">
    <property type="entry name" value="DUF348"/>
</dbReference>
<protein>
    <submittedName>
        <fullName evidence="7">Resuscitation-promoting factor</fullName>
    </submittedName>
</protein>
<feature type="compositionally biased region" description="Acidic residues" evidence="4">
    <location>
        <begin position="294"/>
        <end position="314"/>
    </location>
</feature>
<dbReference type="InterPro" id="IPR051933">
    <property type="entry name" value="Resuscitation_pf_RpfB"/>
</dbReference>
<dbReference type="Pfam" id="PF06737">
    <property type="entry name" value="Transglycosylas"/>
    <property type="match status" value="1"/>
</dbReference>
<dbReference type="Proteomes" id="UP001500974">
    <property type="component" value="Unassembled WGS sequence"/>
</dbReference>
<keyword evidence="5" id="KW-0812">Transmembrane</keyword>
<keyword evidence="2" id="KW-0732">Signal</keyword>
<evidence type="ECO:0000259" key="6">
    <source>
        <dbReference type="PROSITE" id="PS51109"/>
    </source>
</evidence>
<comment type="similarity">
    <text evidence="1">Belongs to the transglycosylase family. Rpf subfamily.</text>
</comment>
<dbReference type="InterPro" id="IPR010618">
    <property type="entry name" value="RPF"/>
</dbReference>
<keyword evidence="5" id="KW-0472">Membrane</keyword>
<proteinExistence type="inferred from homology"/>
<evidence type="ECO:0000256" key="1">
    <source>
        <dbReference type="ARBA" id="ARBA00010830"/>
    </source>
</evidence>
<evidence type="ECO:0000256" key="5">
    <source>
        <dbReference type="SAM" id="Phobius"/>
    </source>
</evidence>
<dbReference type="CDD" id="cd13925">
    <property type="entry name" value="RPF"/>
    <property type="match status" value="1"/>
</dbReference>
<keyword evidence="8" id="KW-1185">Reference proteome</keyword>
<gene>
    <name evidence="7" type="ORF">GCM10009784_24240</name>
</gene>